<evidence type="ECO:0000313" key="1">
    <source>
        <dbReference type="EMBL" id="GCE77460.1"/>
    </source>
</evidence>
<organism evidence="1 2">
    <name type="scientific">Cellulomonas biazotea</name>
    <dbReference type="NCBI Taxonomy" id="1709"/>
    <lineage>
        <taxon>Bacteria</taxon>
        <taxon>Bacillati</taxon>
        <taxon>Actinomycetota</taxon>
        <taxon>Actinomycetes</taxon>
        <taxon>Micrococcales</taxon>
        <taxon>Cellulomonadaceae</taxon>
        <taxon>Cellulomonas</taxon>
    </lineage>
</organism>
<name>A0A402DTH9_9CELL</name>
<accession>A0A402DTH9</accession>
<dbReference type="Proteomes" id="UP000289954">
    <property type="component" value="Unassembled WGS sequence"/>
</dbReference>
<dbReference type="RefSeq" id="WP_130782069.1">
    <property type="nucleotide sequence ID" value="NZ_BIMR01000211.1"/>
</dbReference>
<protein>
    <submittedName>
        <fullName evidence="1">Uncharacterized protein</fullName>
    </submittedName>
</protein>
<gene>
    <name evidence="1" type="ORF">CBZ_25160</name>
</gene>
<dbReference type="AlphaFoldDB" id="A0A402DTH9"/>
<keyword evidence="2" id="KW-1185">Reference proteome</keyword>
<dbReference type="OrthoDB" id="5084266at2"/>
<dbReference type="EMBL" id="BIMR01000211">
    <property type="protein sequence ID" value="GCE77460.1"/>
    <property type="molecule type" value="Genomic_DNA"/>
</dbReference>
<reference evidence="1 2" key="1">
    <citation type="submission" date="2019-01" db="EMBL/GenBank/DDBJ databases">
        <title>Draft genome sequence of Cellulomonas takizawaensis strain TKZ-21.</title>
        <authorList>
            <person name="Yamamura H."/>
            <person name="Hayashi T."/>
            <person name="Hamada M."/>
            <person name="Serisawa Y."/>
            <person name="Matsuyama K."/>
            <person name="Nakagawa Y."/>
            <person name="Otoguro M."/>
            <person name="Yanagida F."/>
            <person name="Hayakawa M."/>
        </authorList>
    </citation>
    <scope>NUCLEOTIDE SEQUENCE [LARGE SCALE GENOMIC DNA]</scope>
    <source>
        <strain evidence="1 2">NBRC12680</strain>
    </source>
</reference>
<evidence type="ECO:0000313" key="2">
    <source>
        <dbReference type="Proteomes" id="UP000289954"/>
    </source>
</evidence>
<comment type="caution">
    <text evidence="1">The sequence shown here is derived from an EMBL/GenBank/DDBJ whole genome shotgun (WGS) entry which is preliminary data.</text>
</comment>
<proteinExistence type="predicted"/>
<sequence length="380" mass="41464">MKISYAVMAHPTRSRLAQAVREQLLPQESTLVLDPEPWGVPATLRTATMAWAAMPPDATHHVVLQDDVVLASEFTAHVEALVRLHPDRAVSLFTDWGSRNGTVVRLAALEGRRTAAAVPQYTPCQAMVMPRRLVELFVASASAWDDPLEPDDNVLREFFVAQEEELLLSVPNLVEHLPVRSAVGNDQQGRRAAVCFVERLPARWFADDDTVGRYDRVAFLREARLWAYSRTTPAGVQHPPGTAAAEWHKAYVETCPDLFGLDLQDMLDGYHTDLGRLPTAAVHAAMALVPPQALWSLWAAGYWLARTTGPAPVRSAGPDDGAITAALVRDEAVRTLVPGGLFPAQSHAELVASAAVLRPVLDLALARGAADHRRTTTEEA</sequence>